<dbReference type="AlphaFoldDB" id="A0A8J6FNY6"/>
<gene>
    <name evidence="1" type="ORF">GDO78_006560</name>
</gene>
<keyword evidence="2" id="KW-1185">Reference proteome</keyword>
<accession>A0A8J6FNY6</accession>
<proteinExistence type="predicted"/>
<name>A0A8J6FNY6_ELECQ</name>
<evidence type="ECO:0000313" key="1">
    <source>
        <dbReference type="EMBL" id="KAG9491252.1"/>
    </source>
</evidence>
<organism evidence="1 2">
    <name type="scientific">Eleutherodactylus coqui</name>
    <name type="common">Puerto Rican coqui</name>
    <dbReference type="NCBI Taxonomy" id="57060"/>
    <lineage>
        <taxon>Eukaryota</taxon>
        <taxon>Metazoa</taxon>
        <taxon>Chordata</taxon>
        <taxon>Craniata</taxon>
        <taxon>Vertebrata</taxon>
        <taxon>Euteleostomi</taxon>
        <taxon>Amphibia</taxon>
        <taxon>Batrachia</taxon>
        <taxon>Anura</taxon>
        <taxon>Neobatrachia</taxon>
        <taxon>Hyloidea</taxon>
        <taxon>Eleutherodactylidae</taxon>
        <taxon>Eleutherodactylinae</taxon>
        <taxon>Eleutherodactylus</taxon>
        <taxon>Eleutherodactylus</taxon>
    </lineage>
</organism>
<protein>
    <submittedName>
        <fullName evidence="1">Uncharacterized protein</fullName>
    </submittedName>
</protein>
<dbReference type="Proteomes" id="UP000770717">
    <property type="component" value="Unassembled WGS sequence"/>
</dbReference>
<sequence length="92" mass="10229">MVIVQSVRSQRPRRKRNRSLCVCLLQAWQDAGMTLSTTSNEACKLFDATLYQVGPHPVSSGSADAVLLSRLSRVQLRLPDLRPPWPGAILRS</sequence>
<dbReference type="EMBL" id="WNTK01000002">
    <property type="protein sequence ID" value="KAG9491252.1"/>
    <property type="molecule type" value="Genomic_DNA"/>
</dbReference>
<dbReference type="OrthoDB" id="1427555at2759"/>
<reference evidence="1" key="1">
    <citation type="thesis" date="2020" institute="ProQuest LLC" country="789 East Eisenhower Parkway, Ann Arbor, MI, USA">
        <title>Comparative Genomics and Chromosome Evolution.</title>
        <authorList>
            <person name="Mudd A.B."/>
        </authorList>
    </citation>
    <scope>NUCLEOTIDE SEQUENCE</scope>
    <source>
        <strain evidence="1">HN-11 Male</strain>
        <tissue evidence="1">Kidney and liver</tissue>
    </source>
</reference>
<evidence type="ECO:0000313" key="2">
    <source>
        <dbReference type="Proteomes" id="UP000770717"/>
    </source>
</evidence>
<comment type="caution">
    <text evidence="1">The sequence shown here is derived from an EMBL/GenBank/DDBJ whole genome shotgun (WGS) entry which is preliminary data.</text>
</comment>